<evidence type="ECO:0000313" key="2">
    <source>
        <dbReference type="EMBL" id="MET6997376.1"/>
    </source>
</evidence>
<sequence>MIKRIAGGMMMTTVLLYACQQPAPKQADGEGVVATLQAPYADVFYDSLNVAVQSYYELTDALVKADSVRADLSAVQLKQHLDSLPVQQTGADSTRIVQLKEAAGSISAELAGLVGEKDLEGKRTSFQMVSDMLFDLVKTTGLKGKTVYRQYCPMAFNDQGAYWLSDKEEILNPYFGDKMLHCGDVTDTLSYK</sequence>
<keyword evidence="3" id="KW-1185">Reference proteome</keyword>
<name>A0ABV2T2W0_9BACT</name>
<dbReference type="EMBL" id="JBEXAC010000001">
    <property type="protein sequence ID" value="MET6997376.1"/>
    <property type="molecule type" value="Genomic_DNA"/>
</dbReference>
<evidence type="ECO:0000313" key="3">
    <source>
        <dbReference type="Proteomes" id="UP001549749"/>
    </source>
</evidence>
<proteinExistence type="predicted"/>
<dbReference type="InterPro" id="IPR021782">
    <property type="entry name" value="DUF3347"/>
</dbReference>
<comment type="caution">
    <text evidence="2">The sequence shown here is derived from an EMBL/GenBank/DDBJ whole genome shotgun (WGS) entry which is preliminary data.</text>
</comment>
<feature type="domain" description="DUF3347" evidence="1">
    <location>
        <begin position="52"/>
        <end position="143"/>
    </location>
</feature>
<gene>
    <name evidence="2" type="ORF">ABR189_08345</name>
</gene>
<evidence type="ECO:0000259" key="1">
    <source>
        <dbReference type="Pfam" id="PF11827"/>
    </source>
</evidence>
<reference evidence="2 3" key="1">
    <citation type="submission" date="2024-06" db="EMBL/GenBank/DDBJ databases">
        <title>Chitinophaga defluvii sp. nov., isolated from municipal sewage.</title>
        <authorList>
            <person name="Zhang L."/>
        </authorList>
    </citation>
    <scope>NUCLEOTIDE SEQUENCE [LARGE SCALE GENOMIC DNA]</scope>
    <source>
        <strain evidence="2 3">H8</strain>
    </source>
</reference>
<dbReference type="PROSITE" id="PS51257">
    <property type="entry name" value="PROKAR_LIPOPROTEIN"/>
    <property type="match status" value="1"/>
</dbReference>
<dbReference type="Proteomes" id="UP001549749">
    <property type="component" value="Unassembled WGS sequence"/>
</dbReference>
<protein>
    <submittedName>
        <fullName evidence="2">DUF3347 domain-containing protein</fullName>
    </submittedName>
</protein>
<accession>A0ABV2T2W0</accession>
<organism evidence="2 3">
    <name type="scientific">Chitinophaga defluvii</name>
    <dbReference type="NCBI Taxonomy" id="3163343"/>
    <lineage>
        <taxon>Bacteria</taxon>
        <taxon>Pseudomonadati</taxon>
        <taxon>Bacteroidota</taxon>
        <taxon>Chitinophagia</taxon>
        <taxon>Chitinophagales</taxon>
        <taxon>Chitinophagaceae</taxon>
        <taxon>Chitinophaga</taxon>
    </lineage>
</organism>
<dbReference type="RefSeq" id="WP_354660014.1">
    <property type="nucleotide sequence ID" value="NZ_JBEXAC010000001.1"/>
</dbReference>
<dbReference type="Pfam" id="PF11827">
    <property type="entry name" value="DUF3347"/>
    <property type="match status" value="1"/>
</dbReference>